<dbReference type="InterPro" id="IPR001895">
    <property type="entry name" value="RASGEF_cat_dom"/>
</dbReference>
<proteinExistence type="predicted"/>
<feature type="region of interest" description="Disordered" evidence="3">
    <location>
        <begin position="714"/>
        <end position="755"/>
    </location>
</feature>
<accession>A0A1X0SG62</accession>
<evidence type="ECO:0000313" key="6">
    <source>
        <dbReference type="Proteomes" id="UP000242381"/>
    </source>
</evidence>
<dbReference type="SUPFAM" id="SSF48366">
    <property type="entry name" value="Ras GEF"/>
    <property type="match status" value="1"/>
</dbReference>
<feature type="compositionally biased region" description="Low complexity" evidence="3">
    <location>
        <begin position="484"/>
        <end position="498"/>
    </location>
</feature>
<dbReference type="InterPro" id="IPR008937">
    <property type="entry name" value="Ras-like_GEF"/>
</dbReference>
<dbReference type="PANTHER" id="PTHR23113">
    <property type="entry name" value="GUANINE NUCLEOTIDE EXCHANGE FACTOR"/>
    <property type="match status" value="1"/>
</dbReference>
<sequence>MTASDHSGLPLIPLSPIAQSYILCSNALSQASEKLNEAKQKIPTVDDTTRLIRNVEVERLRLDTLARKMQSVEAATAFFWDPDTLARQIAIIDCQLYTSALLNKKALLQLDQKQTKLSHLVDFHRYLTHSMAHQLIYWAELTKPNNTSTPAVVPPVRPKDSLVAHLIRVAYLLLHAYRDFSGFAAIMKALTLPEIRRLKRIWQPCSSRTKEMFRDLAQIISPANNYQAYRNVLRSKLELYLYIYHRKEGNNSSGNMMIAIPWIQAHLSSIQSIVTIYTAGDNEDQQMLGGDIVLSTPGAHKMDIEISILELCQRNSIISDSLLEDILSNSSSDKKKSQRSSIAAASKPIHLEGLRTAVIPTSNLNHLAPGDLLVHHWLVSRVYLRKDQLIDESMEVEPLKQGEQIACEEDDLFDVQKYMPPASASISRRTSFVLQTSPTLGGNEVELVTENDASEDVNQKPIDPSSELKDSKHGDDSDDENSSHDNNNNNNDDNSNDNGGVTEAPKAESPKPNTDNNNKSNNNNEASVKHEVTPHQIHNQDEKSTPEASKEVEHSDKKESPKENEGKSTSVASKTSTAASKPKSTLSPTAPEFIPHGLIKTKAQSNTSLASEEKWSGYPVNKDDDNDSEIWKGYPVPKAGSLIEEEDEEEVWKGYPGPNSSTDSPRRASSQSETSEEWKGYHATKMEAVWQRESAMKVQEYEWQGYTLETYNEDELDSSTMMDGEFEKSRKARGQQGNGDKLLEDFQRNRNVMIK</sequence>
<evidence type="ECO:0000256" key="2">
    <source>
        <dbReference type="PROSITE-ProRule" id="PRU00168"/>
    </source>
</evidence>
<gene>
    <name evidence="5" type="ORF">BCV71DRAFT_170461</name>
</gene>
<protein>
    <recommendedName>
        <fullName evidence="4">Ras-GEF domain-containing protein</fullName>
    </recommendedName>
</protein>
<feature type="compositionally biased region" description="Low complexity" evidence="3">
    <location>
        <begin position="513"/>
        <end position="524"/>
    </location>
</feature>
<feature type="compositionally biased region" description="Polar residues" evidence="3">
    <location>
        <begin position="658"/>
        <end position="673"/>
    </location>
</feature>
<dbReference type="Pfam" id="PF00617">
    <property type="entry name" value="RasGEF"/>
    <property type="match status" value="1"/>
</dbReference>
<reference evidence="5 6" key="1">
    <citation type="journal article" date="2016" name="Proc. Natl. Acad. Sci. U.S.A.">
        <title>Lipid metabolic changes in an early divergent fungus govern the establishment of a mutualistic symbiosis with endobacteria.</title>
        <authorList>
            <person name="Lastovetsky O.A."/>
            <person name="Gaspar M.L."/>
            <person name="Mondo S.J."/>
            <person name="LaButti K.M."/>
            <person name="Sandor L."/>
            <person name="Grigoriev I.V."/>
            <person name="Henry S.A."/>
            <person name="Pawlowska T.E."/>
        </authorList>
    </citation>
    <scope>NUCLEOTIDE SEQUENCE [LARGE SCALE GENOMIC DNA]</scope>
    <source>
        <strain evidence="5 6">ATCC 11559</strain>
    </source>
</reference>
<dbReference type="Gene3D" id="1.10.840.10">
    <property type="entry name" value="Ras guanine-nucleotide exchange factors catalytic domain"/>
    <property type="match status" value="1"/>
</dbReference>
<feature type="domain" description="Ras-GEF" evidence="4">
    <location>
        <begin position="81"/>
        <end position="346"/>
    </location>
</feature>
<feature type="region of interest" description="Disordered" evidence="3">
    <location>
        <begin position="449"/>
        <end position="679"/>
    </location>
</feature>
<dbReference type="InterPro" id="IPR023578">
    <property type="entry name" value="Ras_GEF_dom_sf"/>
</dbReference>
<name>A0A1X0SG62_RHIZD</name>
<evidence type="ECO:0000256" key="1">
    <source>
        <dbReference type="ARBA" id="ARBA00022658"/>
    </source>
</evidence>
<feature type="compositionally biased region" description="Low complexity" evidence="3">
    <location>
        <begin position="567"/>
        <end position="587"/>
    </location>
</feature>
<dbReference type="VEuPathDB" id="FungiDB:BCV72DRAFT_20672"/>
<dbReference type="PROSITE" id="PS50009">
    <property type="entry name" value="RASGEF_CAT"/>
    <property type="match status" value="1"/>
</dbReference>
<dbReference type="InterPro" id="IPR036964">
    <property type="entry name" value="RASGEF_cat_dom_sf"/>
</dbReference>
<evidence type="ECO:0000259" key="4">
    <source>
        <dbReference type="PROSITE" id="PS50009"/>
    </source>
</evidence>
<keyword evidence="1 2" id="KW-0344">Guanine-nucleotide releasing factor</keyword>
<dbReference type="EMBL" id="KV921260">
    <property type="protein sequence ID" value="ORE23161.1"/>
    <property type="molecule type" value="Genomic_DNA"/>
</dbReference>
<feature type="compositionally biased region" description="Basic and acidic residues" evidence="3">
    <location>
        <begin position="527"/>
        <end position="566"/>
    </location>
</feature>
<dbReference type="GO" id="GO:0005085">
    <property type="term" value="F:guanyl-nucleotide exchange factor activity"/>
    <property type="evidence" value="ECO:0007669"/>
    <property type="project" value="UniProtKB-KW"/>
</dbReference>
<dbReference type="AlphaFoldDB" id="A0A1X0SG62"/>
<feature type="compositionally biased region" description="Basic and acidic residues" evidence="3">
    <location>
        <begin position="466"/>
        <end position="475"/>
    </location>
</feature>
<dbReference type="Proteomes" id="UP000242381">
    <property type="component" value="Unassembled WGS sequence"/>
</dbReference>
<dbReference type="OMA" id="WQGYALE"/>
<organism evidence="5 6">
    <name type="scientific">Rhizopus microsporus</name>
    <dbReference type="NCBI Taxonomy" id="58291"/>
    <lineage>
        <taxon>Eukaryota</taxon>
        <taxon>Fungi</taxon>
        <taxon>Fungi incertae sedis</taxon>
        <taxon>Mucoromycota</taxon>
        <taxon>Mucoromycotina</taxon>
        <taxon>Mucoromycetes</taxon>
        <taxon>Mucorales</taxon>
        <taxon>Mucorineae</taxon>
        <taxon>Rhizopodaceae</taxon>
        <taxon>Rhizopus</taxon>
    </lineage>
</organism>
<dbReference type="SMART" id="SM00147">
    <property type="entry name" value="RasGEF"/>
    <property type="match status" value="1"/>
</dbReference>
<evidence type="ECO:0000256" key="3">
    <source>
        <dbReference type="SAM" id="MobiDB-lite"/>
    </source>
</evidence>
<evidence type="ECO:0000313" key="5">
    <source>
        <dbReference type="EMBL" id="ORE23161.1"/>
    </source>
</evidence>
<dbReference type="PANTHER" id="PTHR23113:SF99">
    <property type="entry name" value="RASGEF DOMAIN-CONTAINING PROTEIN"/>
    <property type="match status" value="1"/>
</dbReference>
<dbReference type="GO" id="GO:0007264">
    <property type="term" value="P:small GTPase-mediated signal transduction"/>
    <property type="evidence" value="ECO:0007669"/>
    <property type="project" value="InterPro"/>
</dbReference>